<dbReference type="AlphaFoldDB" id="A0AAD4MKS8"/>
<comment type="caution">
    <text evidence="1">The sequence shown here is derived from an EMBL/GenBank/DDBJ whole genome shotgun (WGS) entry which is preliminary data.</text>
</comment>
<dbReference type="Proteomes" id="UP001201812">
    <property type="component" value="Unassembled WGS sequence"/>
</dbReference>
<sequence length="285" mass="32295">MNSLLEVQEVEVSVLVNVEEFDKKNVHGNMTNDVTGVRICTGGVVIDDLSEEEYKENLMDIFIRMRFNEMKPVLHIQGKISKIVNALSSVSVIWKSSARAIKADKEEDVTPINPHLYEARESPCYVPKGQAKVTTTEISGQLLTMYEQCMKMESNFLAGVLDLKREIGNILSKSYIYEGNEDVYSDTETDHNCTEVLTIDPFVSEATIMLPKYDGNPTQSFAIWEEQFRDTLNLITTDLTEPQKLNRLKYCLVGRARQEFNKITANTLDNALKQLKEQFQGSSSS</sequence>
<keyword evidence="2" id="KW-1185">Reference proteome</keyword>
<evidence type="ECO:0000313" key="2">
    <source>
        <dbReference type="Proteomes" id="UP001201812"/>
    </source>
</evidence>
<gene>
    <name evidence="1" type="ORF">DdX_20752</name>
</gene>
<evidence type="ECO:0000313" key="1">
    <source>
        <dbReference type="EMBL" id="KAI1693280.1"/>
    </source>
</evidence>
<name>A0AAD4MKS8_9BILA</name>
<dbReference type="EMBL" id="JAKKPZ010000652">
    <property type="protein sequence ID" value="KAI1693280.1"/>
    <property type="molecule type" value="Genomic_DNA"/>
</dbReference>
<accession>A0AAD4MKS8</accession>
<organism evidence="1 2">
    <name type="scientific">Ditylenchus destructor</name>
    <dbReference type="NCBI Taxonomy" id="166010"/>
    <lineage>
        <taxon>Eukaryota</taxon>
        <taxon>Metazoa</taxon>
        <taxon>Ecdysozoa</taxon>
        <taxon>Nematoda</taxon>
        <taxon>Chromadorea</taxon>
        <taxon>Rhabditida</taxon>
        <taxon>Tylenchina</taxon>
        <taxon>Tylenchomorpha</taxon>
        <taxon>Sphaerularioidea</taxon>
        <taxon>Anguinidae</taxon>
        <taxon>Anguininae</taxon>
        <taxon>Ditylenchus</taxon>
    </lineage>
</organism>
<protein>
    <submittedName>
        <fullName evidence="1">Uncharacterized protein</fullName>
    </submittedName>
</protein>
<proteinExistence type="predicted"/>
<reference evidence="1" key="1">
    <citation type="submission" date="2022-01" db="EMBL/GenBank/DDBJ databases">
        <title>Genome Sequence Resource for Two Populations of Ditylenchus destructor, the Migratory Endoparasitic Phytonematode.</title>
        <authorList>
            <person name="Zhang H."/>
            <person name="Lin R."/>
            <person name="Xie B."/>
        </authorList>
    </citation>
    <scope>NUCLEOTIDE SEQUENCE</scope>
    <source>
        <strain evidence="1">BazhouSP</strain>
    </source>
</reference>